<dbReference type="RefSeq" id="WP_380835502.1">
    <property type="nucleotide sequence ID" value="NZ_JBHSFP010000001.1"/>
</dbReference>
<feature type="region of interest" description="Disordered" evidence="1">
    <location>
        <begin position="1"/>
        <end position="32"/>
    </location>
</feature>
<keyword evidence="3" id="KW-1185">Reference proteome</keyword>
<gene>
    <name evidence="2" type="ORF">ACFO60_00170</name>
</gene>
<feature type="compositionally biased region" description="Basic and acidic residues" evidence="1">
    <location>
        <begin position="9"/>
        <end position="18"/>
    </location>
</feature>
<accession>A0ABV9C9J3</accession>
<evidence type="ECO:0000313" key="3">
    <source>
        <dbReference type="Proteomes" id="UP001596004"/>
    </source>
</evidence>
<reference evidence="3" key="1">
    <citation type="journal article" date="2019" name="Int. J. Syst. Evol. Microbiol.">
        <title>The Global Catalogue of Microorganisms (GCM) 10K type strain sequencing project: providing services to taxonomists for standard genome sequencing and annotation.</title>
        <authorList>
            <consortium name="The Broad Institute Genomics Platform"/>
            <consortium name="The Broad Institute Genome Sequencing Center for Infectious Disease"/>
            <person name="Wu L."/>
            <person name="Ma J."/>
        </authorList>
    </citation>
    <scope>NUCLEOTIDE SEQUENCE [LARGE SCALE GENOMIC DNA]</scope>
    <source>
        <strain evidence="3">CGMCC 4.7132</strain>
    </source>
</reference>
<dbReference type="EMBL" id="JBHSFP010000001">
    <property type="protein sequence ID" value="MFC4529159.1"/>
    <property type="molecule type" value="Genomic_DNA"/>
</dbReference>
<comment type="caution">
    <text evidence="2">The sequence shown here is derived from an EMBL/GenBank/DDBJ whole genome shotgun (WGS) entry which is preliminary data.</text>
</comment>
<evidence type="ECO:0000256" key="1">
    <source>
        <dbReference type="SAM" id="MobiDB-lite"/>
    </source>
</evidence>
<protein>
    <submittedName>
        <fullName evidence="2">Uncharacterized protein</fullName>
    </submittedName>
</protein>
<name>A0ABV9C9J3_9ACTN</name>
<dbReference type="Proteomes" id="UP001596004">
    <property type="component" value="Unassembled WGS sequence"/>
</dbReference>
<sequence length="133" mass="14517">MNPELTGDPADRSDRADRIPASLDRQPGARARRSSGYFFRAGVTGVPPRSRCLQQTRAALDDDLARPHSLPEPLTYLVHDRDLGLLVRETVRAQTLAMQQGPVSGQALVVLPAQVVDERAVEQAGRLPDDRVG</sequence>
<organism evidence="2 3">
    <name type="scientific">Sphaerisporangium dianthi</name>
    <dbReference type="NCBI Taxonomy" id="1436120"/>
    <lineage>
        <taxon>Bacteria</taxon>
        <taxon>Bacillati</taxon>
        <taxon>Actinomycetota</taxon>
        <taxon>Actinomycetes</taxon>
        <taxon>Streptosporangiales</taxon>
        <taxon>Streptosporangiaceae</taxon>
        <taxon>Sphaerisporangium</taxon>
    </lineage>
</organism>
<proteinExistence type="predicted"/>
<evidence type="ECO:0000313" key="2">
    <source>
        <dbReference type="EMBL" id="MFC4529159.1"/>
    </source>
</evidence>